<dbReference type="Proteomes" id="UP000581087">
    <property type="component" value="Unassembled WGS sequence"/>
</dbReference>
<evidence type="ECO:0000313" key="5">
    <source>
        <dbReference type="Proteomes" id="UP000581087"/>
    </source>
</evidence>
<dbReference type="SUPFAM" id="SSF46785">
    <property type="entry name" value="Winged helix' DNA-binding domain"/>
    <property type="match status" value="1"/>
</dbReference>
<dbReference type="RefSeq" id="WP_129171892.1">
    <property type="nucleotide sequence ID" value="NZ_JACCBI010000001.1"/>
</dbReference>
<dbReference type="PANTHER" id="PTHR33169">
    <property type="entry name" value="PADR-FAMILY TRANSCRIPTIONAL REGULATOR"/>
    <property type="match status" value="1"/>
</dbReference>
<evidence type="ECO:0000259" key="1">
    <source>
        <dbReference type="Pfam" id="PF03551"/>
    </source>
</evidence>
<dbReference type="GO" id="GO:0003677">
    <property type="term" value="F:DNA binding"/>
    <property type="evidence" value="ECO:0007669"/>
    <property type="project" value="UniProtKB-KW"/>
</dbReference>
<dbReference type="AlphaFoldDB" id="A0A4Q2MB01"/>
<reference evidence="2 5" key="2">
    <citation type="submission" date="2020-07" db="EMBL/GenBank/DDBJ databases">
        <title>Sequencing the genomes of 1000 actinobacteria strains.</title>
        <authorList>
            <person name="Klenk H.-P."/>
        </authorList>
    </citation>
    <scope>NUCLEOTIDE SEQUENCE [LARGE SCALE GENOMIC DNA]</scope>
    <source>
        <strain evidence="2 5">DSM 23870</strain>
    </source>
</reference>
<proteinExistence type="predicted"/>
<sequence>MPPRTIAPLAVAALALLAERAMHPYEMYQLLIKRHEDKVVKLSAGTLYRAIERLDADGLIVAEGTEREGNRPERTLYAITAAGHDALRARIAAMLGEHVNEFPQFSLAIGEAHNLPRAEVIDLLTARLRSLDEVVSYIDAHLPGPLEESGVERRWILNVDYTRTMLLAEAAWVRTTRDQISSGDIPWRTDGDLLAGREK</sequence>
<protein>
    <submittedName>
        <fullName evidence="2 3">PadR family transcriptional regulator</fullName>
    </submittedName>
</protein>
<evidence type="ECO:0000313" key="3">
    <source>
        <dbReference type="EMBL" id="RXZ87643.1"/>
    </source>
</evidence>
<keyword evidence="4" id="KW-1185">Reference proteome</keyword>
<dbReference type="PANTHER" id="PTHR33169:SF27">
    <property type="entry name" value="TRANSCRIPTIONAL REGULATOR PADR FAMILY PROTEIN"/>
    <property type="match status" value="1"/>
</dbReference>
<keyword evidence="2" id="KW-0238">DNA-binding</keyword>
<name>A0A4Q2MB01_9MICO</name>
<feature type="domain" description="Transcription regulator PadR N-terminal" evidence="1">
    <location>
        <begin position="14"/>
        <end position="88"/>
    </location>
</feature>
<reference evidence="3 4" key="1">
    <citation type="submission" date="2019-01" db="EMBL/GenBank/DDBJ databases">
        <title>Agromyces.</title>
        <authorList>
            <person name="Li J."/>
        </authorList>
    </citation>
    <scope>NUCLEOTIDE SEQUENCE [LARGE SCALE GENOMIC DNA]</scope>
    <source>
        <strain evidence="3 4">DSM 23870</strain>
    </source>
</reference>
<accession>A0A4Q2MB01</accession>
<dbReference type="EMBL" id="JACCBI010000001">
    <property type="protein sequence ID" value="NYD68220.1"/>
    <property type="molecule type" value="Genomic_DNA"/>
</dbReference>
<dbReference type="Gene3D" id="1.10.10.10">
    <property type="entry name" value="Winged helix-like DNA-binding domain superfamily/Winged helix DNA-binding domain"/>
    <property type="match status" value="1"/>
</dbReference>
<organism evidence="3 4">
    <name type="scientific">Agromyces atrinae</name>
    <dbReference type="NCBI Taxonomy" id="592376"/>
    <lineage>
        <taxon>Bacteria</taxon>
        <taxon>Bacillati</taxon>
        <taxon>Actinomycetota</taxon>
        <taxon>Actinomycetes</taxon>
        <taxon>Micrococcales</taxon>
        <taxon>Microbacteriaceae</taxon>
        <taxon>Agromyces</taxon>
    </lineage>
</organism>
<dbReference type="InterPro" id="IPR036390">
    <property type="entry name" value="WH_DNA-bd_sf"/>
</dbReference>
<dbReference type="EMBL" id="SDPM01000001">
    <property type="protein sequence ID" value="RXZ87643.1"/>
    <property type="molecule type" value="Genomic_DNA"/>
</dbReference>
<dbReference type="InterPro" id="IPR036388">
    <property type="entry name" value="WH-like_DNA-bd_sf"/>
</dbReference>
<dbReference type="InterPro" id="IPR005149">
    <property type="entry name" value="Tscrpt_reg_PadR_N"/>
</dbReference>
<evidence type="ECO:0000313" key="4">
    <source>
        <dbReference type="Proteomes" id="UP000292686"/>
    </source>
</evidence>
<comment type="caution">
    <text evidence="3">The sequence shown here is derived from an EMBL/GenBank/DDBJ whole genome shotgun (WGS) entry which is preliminary data.</text>
</comment>
<evidence type="ECO:0000313" key="2">
    <source>
        <dbReference type="EMBL" id="NYD68220.1"/>
    </source>
</evidence>
<gene>
    <name evidence="2" type="ORF">BJ972_002739</name>
    <name evidence="3" type="ORF">ESP50_00085</name>
</gene>
<dbReference type="InterPro" id="IPR052509">
    <property type="entry name" value="Metal_resp_DNA-bind_regulator"/>
</dbReference>
<dbReference type="OrthoDB" id="8443918at2"/>
<dbReference type="Proteomes" id="UP000292686">
    <property type="component" value="Unassembled WGS sequence"/>
</dbReference>
<dbReference type="Pfam" id="PF03551">
    <property type="entry name" value="PadR"/>
    <property type="match status" value="1"/>
</dbReference>